<feature type="compositionally biased region" description="Basic residues" evidence="4">
    <location>
        <begin position="1"/>
        <end position="17"/>
    </location>
</feature>
<dbReference type="EMBL" id="MCGT01000027">
    <property type="protein sequence ID" value="ORX49098.1"/>
    <property type="molecule type" value="Genomic_DNA"/>
</dbReference>
<dbReference type="PANTHER" id="PTHR40621">
    <property type="entry name" value="TRANSCRIPTION FACTOR KAPC-RELATED"/>
    <property type="match status" value="1"/>
</dbReference>
<evidence type="ECO:0000259" key="5">
    <source>
        <dbReference type="PROSITE" id="PS00036"/>
    </source>
</evidence>
<dbReference type="Proteomes" id="UP000242146">
    <property type="component" value="Unassembled WGS sequence"/>
</dbReference>
<feature type="region of interest" description="Disordered" evidence="4">
    <location>
        <begin position="1"/>
        <end position="41"/>
    </location>
</feature>
<evidence type="ECO:0000256" key="4">
    <source>
        <dbReference type="SAM" id="MobiDB-lite"/>
    </source>
</evidence>
<evidence type="ECO:0000313" key="7">
    <source>
        <dbReference type="Proteomes" id="UP000242146"/>
    </source>
</evidence>
<keyword evidence="7" id="KW-1185">Reference proteome</keyword>
<feature type="coiled-coil region" evidence="3">
    <location>
        <begin position="42"/>
        <end position="69"/>
    </location>
</feature>
<comment type="caution">
    <text evidence="6">The sequence shown here is derived from an EMBL/GenBank/DDBJ whole genome shotgun (WGS) entry which is preliminary data.</text>
</comment>
<evidence type="ECO:0000313" key="6">
    <source>
        <dbReference type="EMBL" id="ORX49098.1"/>
    </source>
</evidence>
<dbReference type="PROSITE" id="PS00036">
    <property type="entry name" value="BZIP_BASIC"/>
    <property type="match status" value="1"/>
</dbReference>
<feature type="compositionally biased region" description="Low complexity" evidence="4">
    <location>
        <begin position="105"/>
        <end position="126"/>
    </location>
</feature>
<feature type="domain" description="BZIP" evidence="5">
    <location>
        <begin position="23"/>
        <end position="37"/>
    </location>
</feature>
<evidence type="ECO:0000256" key="2">
    <source>
        <dbReference type="ARBA" id="ARBA00023242"/>
    </source>
</evidence>
<organism evidence="6 7">
    <name type="scientific">Hesseltinella vesiculosa</name>
    <dbReference type="NCBI Taxonomy" id="101127"/>
    <lineage>
        <taxon>Eukaryota</taxon>
        <taxon>Fungi</taxon>
        <taxon>Fungi incertae sedis</taxon>
        <taxon>Mucoromycota</taxon>
        <taxon>Mucoromycotina</taxon>
        <taxon>Mucoromycetes</taxon>
        <taxon>Mucorales</taxon>
        <taxon>Cunninghamellaceae</taxon>
        <taxon>Hesseltinella</taxon>
    </lineage>
</organism>
<evidence type="ECO:0000256" key="3">
    <source>
        <dbReference type="SAM" id="Coils"/>
    </source>
</evidence>
<protein>
    <recommendedName>
        <fullName evidence="5">BZIP domain-containing protein</fullName>
    </recommendedName>
</protein>
<feature type="region of interest" description="Disordered" evidence="4">
    <location>
        <begin position="101"/>
        <end position="126"/>
    </location>
</feature>
<dbReference type="InterPro" id="IPR050936">
    <property type="entry name" value="AP-1-like"/>
</dbReference>
<dbReference type="GO" id="GO:0000976">
    <property type="term" value="F:transcription cis-regulatory region binding"/>
    <property type="evidence" value="ECO:0007669"/>
    <property type="project" value="InterPro"/>
</dbReference>
<dbReference type="CDD" id="cd14688">
    <property type="entry name" value="bZIP_YAP"/>
    <property type="match status" value="1"/>
</dbReference>
<dbReference type="AlphaFoldDB" id="A0A1X2GAA3"/>
<sequence length="152" mass="17204">MESAKIIKKSSGGRHRVFTNEQRKVRNRQAQAAFRHRRNEHKKTLESTIQDLKQQQAVLEQTALEAIRRAEHSEKRCMALQAAYLSASRALQYLLPDMSGSLATSSASPDSCLSSSPSIEMLSSPEPQEFLPSIDEAWTDVLGEWKLHKIRK</sequence>
<dbReference type="Gene3D" id="1.20.5.170">
    <property type="match status" value="1"/>
</dbReference>
<dbReference type="OrthoDB" id="2285533at2759"/>
<accession>A0A1X2GAA3</accession>
<dbReference type="GO" id="GO:0090575">
    <property type="term" value="C:RNA polymerase II transcription regulator complex"/>
    <property type="evidence" value="ECO:0007669"/>
    <property type="project" value="TreeGrafter"/>
</dbReference>
<keyword evidence="2" id="KW-0539">Nucleus</keyword>
<reference evidence="6 7" key="1">
    <citation type="submission" date="2016-07" db="EMBL/GenBank/DDBJ databases">
        <title>Pervasive Adenine N6-methylation of Active Genes in Fungi.</title>
        <authorList>
            <consortium name="DOE Joint Genome Institute"/>
            <person name="Mondo S.J."/>
            <person name="Dannebaum R.O."/>
            <person name="Kuo R.C."/>
            <person name="Labutti K."/>
            <person name="Haridas S."/>
            <person name="Kuo A."/>
            <person name="Salamov A."/>
            <person name="Ahrendt S.R."/>
            <person name="Lipzen A."/>
            <person name="Sullivan W."/>
            <person name="Andreopoulos W.B."/>
            <person name="Clum A."/>
            <person name="Lindquist E."/>
            <person name="Daum C."/>
            <person name="Ramamoorthy G.K."/>
            <person name="Gryganskyi A."/>
            <person name="Culley D."/>
            <person name="Magnuson J.K."/>
            <person name="James T.Y."/>
            <person name="O'Malley M.A."/>
            <person name="Stajich J.E."/>
            <person name="Spatafora J.W."/>
            <person name="Visel A."/>
            <person name="Grigoriev I.V."/>
        </authorList>
    </citation>
    <scope>NUCLEOTIDE SEQUENCE [LARGE SCALE GENOMIC DNA]</scope>
    <source>
        <strain evidence="6 7">NRRL 3301</strain>
    </source>
</reference>
<dbReference type="InterPro" id="IPR004827">
    <property type="entry name" value="bZIP"/>
</dbReference>
<keyword evidence="3" id="KW-0175">Coiled coil</keyword>
<gene>
    <name evidence="6" type="ORF">DM01DRAFT_1385244</name>
</gene>
<dbReference type="InterPro" id="IPR046347">
    <property type="entry name" value="bZIP_sf"/>
</dbReference>
<dbReference type="GO" id="GO:0001228">
    <property type="term" value="F:DNA-binding transcription activator activity, RNA polymerase II-specific"/>
    <property type="evidence" value="ECO:0007669"/>
    <property type="project" value="TreeGrafter"/>
</dbReference>
<proteinExistence type="predicted"/>
<dbReference type="STRING" id="101127.A0A1X2GAA3"/>
<dbReference type="SUPFAM" id="SSF57959">
    <property type="entry name" value="Leucine zipper domain"/>
    <property type="match status" value="1"/>
</dbReference>
<evidence type="ECO:0000256" key="1">
    <source>
        <dbReference type="ARBA" id="ARBA00004123"/>
    </source>
</evidence>
<comment type="subcellular location">
    <subcellularLocation>
        <location evidence="1">Nucleus</location>
    </subcellularLocation>
</comment>
<dbReference type="PANTHER" id="PTHR40621:SF6">
    <property type="entry name" value="AP-1-LIKE TRANSCRIPTION FACTOR YAP1-RELATED"/>
    <property type="match status" value="1"/>
</dbReference>
<name>A0A1X2GAA3_9FUNG</name>